<dbReference type="VEuPathDB" id="TriTrypDB:TRSC58_02990"/>
<organism evidence="2 3">
    <name type="scientific">Trypanosoma rangeli SC58</name>
    <dbReference type="NCBI Taxonomy" id="429131"/>
    <lineage>
        <taxon>Eukaryota</taxon>
        <taxon>Discoba</taxon>
        <taxon>Euglenozoa</taxon>
        <taxon>Kinetoplastea</taxon>
        <taxon>Metakinetoplastina</taxon>
        <taxon>Trypanosomatida</taxon>
        <taxon>Trypanosomatidae</taxon>
        <taxon>Trypanosoma</taxon>
        <taxon>Herpetosoma</taxon>
    </lineage>
</organism>
<evidence type="ECO:0000313" key="2">
    <source>
        <dbReference type="EMBL" id="ESL09292.1"/>
    </source>
</evidence>
<reference evidence="2 3" key="1">
    <citation type="submission" date="2013-07" db="EMBL/GenBank/DDBJ databases">
        <authorList>
            <person name="Stoco P.H."/>
            <person name="Wagner G."/>
            <person name="Gerber A."/>
            <person name="Zaha A."/>
            <person name="Thompson C."/>
            <person name="Bartholomeu D.C."/>
            <person name="Luckemeyer D.D."/>
            <person name="Bahia D."/>
            <person name="Loreto E."/>
            <person name="Prestes E.B."/>
            <person name="Lima F.M."/>
            <person name="Rodrigues-Luiz G."/>
            <person name="Vallejo G.A."/>
            <person name="Filho J.F."/>
            <person name="Monteiro K.M."/>
            <person name="Tyler K.M."/>
            <person name="de Almeida L.G."/>
            <person name="Ortiz M.F."/>
            <person name="Siervo M.A."/>
            <person name="de Moraes M.H."/>
            <person name="Cunha O.L."/>
            <person name="Mendonca-Neto R."/>
            <person name="Silva R."/>
            <person name="Teixeira S.M."/>
            <person name="Murta S.M."/>
            <person name="Sincero T.C."/>
            <person name="Mendes T.A."/>
            <person name="Urmenyi T.P."/>
            <person name="Silva V.G."/>
            <person name="da Rocha W.D."/>
            <person name="Andersson B."/>
            <person name="Romanha A.J."/>
            <person name="Steindel M."/>
            <person name="de Vasconcelos A.T."/>
            <person name="Grisard E.C."/>
        </authorList>
    </citation>
    <scope>NUCLEOTIDE SEQUENCE [LARGE SCALE GENOMIC DNA]</scope>
    <source>
        <strain evidence="2 3">SC58</strain>
    </source>
</reference>
<accession>A0A061J7L6</accession>
<feature type="region of interest" description="Disordered" evidence="1">
    <location>
        <begin position="139"/>
        <end position="165"/>
    </location>
</feature>
<evidence type="ECO:0000256" key="1">
    <source>
        <dbReference type="SAM" id="MobiDB-lite"/>
    </source>
</evidence>
<dbReference type="AlphaFoldDB" id="A0A061J7L6"/>
<keyword evidence="3" id="KW-1185">Reference proteome</keyword>
<sequence length="182" mass="20603">MHAARTSSERCFCRFSMSSFRAAVRIEISCTMLPRAFCSLSMQSMELMAFCRHISTPAANSSIMWSSRSICLSISGCSLARADRTFCSVASTSLRTRCTSADLSSSTFARRFTRLSSHRASSCASSDCIDALKQSEEGANTRKNLGPKGKSERKRERTRRRREGRREVDKRIHIYIYIYIHI</sequence>
<proteinExistence type="predicted"/>
<dbReference type="EMBL" id="AUPL01002990">
    <property type="protein sequence ID" value="ESL09292.1"/>
    <property type="molecule type" value="Genomic_DNA"/>
</dbReference>
<protein>
    <submittedName>
        <fullName evidence="2">Uncharacterized protein</fullName>
    </submittedName>
</protein>
<dbReference type="Proteomes" id="UP000031737">
    <property type="component" value="Unassembled WGS sequence"/>
</dbReference>
<name>A0A061J7L6_TRYRA</name>
<comment type="caution">
    <text evidence="2">The sequence shown here is derived from an EMBL/GenBank/DDBJ whole genome shotgun (WGS) entry which is preliminary data.</text>
</comment>
<evidence type="ECO:0000313" key="3">
    <source>
        <dbReference type="Proteomes" id="UP000031737"/>
    </source>
</evidence>
<gene>
    <name evidence="2" type="ORF">TRSC58_02990</name>
</gene>